<dbReference type="PANTHER" id="PTHR12595">
    <property type="entry name" value="POS9-ACTIVATING FACTOR FAP7-RELATED"/>
    <property type="match status" value="1"/>
</dbReference>
<dbReference type="Proteomes" id="UP000683925">
    <property type="component" value="Unassembled WGS sequence"/>
</dbReference>
<evidence type="ECO:0000256" key="7">
    <source>
        <dbReference type="ARBA" id="ARBA00022777"/>
    </source>
</evidence>
<comment type="function">
    <text evidence="10">Broad-specificity nucleoside monophosphate (NMP) kinase that catalyzes the reversible transfer of the terminal phosphate group between nucleoside triphosphates and monophosphates. Has also ATPase activity. Involved in the late cytoplasmic maturation steps of the 40S ribosomal particles, specifically 18S rRNA maturation. While NMP activity is not required for ribosome maturation, ATPase activity is. Associates transiently with small ribosomal subunit protein uS11. ATP hydrolysis breaks the interaction with uS11. May temporarily remove uS11 from the ribosome to enable a conformational change of the ribosomal RNA that is needed for the final maturation step of the small ribosomal subunit. Its NMP activity may have a role in nuclear energy homeostasis.</text>
</comment>
<feature type="region of interest" description="LID" evidence="10">
    <location>
        <begin position="115"/>
        <end position="125"/>
    </location>
</feature>
<organism evidence="11 12">
    <name type="scientific">Paramecium octaurelia</name>
    <dbReference type="NCBI Taxonomy" id="43137"/>
    <lineage>
        <taxon>Eukaryota</taxon>
        <taxon>Sar</taxon>
        <taxon>Alveolata</taxon>
        <taxon>Ciliophora</taxon>
        <taxon>Intramacronucleata</taxon>
        <taxon>Oligohymenophorea</taxon>
        <taxon>Peniculida</taxon>
        <taxon>Parameciidae</taxon>
        <taxon>Paramecium</taxon>
    </lineage>
</organism>
<dbReference type="GO" id="GO:0005634">
    <property type="term" value="C:nucleus"/>
    <property type="evidence" value="ECO:0007669"/>
    <property type="project" value="UniProtKB-SubCell"/>
</dbReference>
<keyword evidence="4 10" id="KW-0698">rRNA processing</keyword>
<keyword evidence="7 10" id="KW-0418">Kinase</keyword>
<feature type="binding site" evidence="10">
    <location>
        <position position="23"/>
    </location>
    <ligand>
        <name>ATP</name>
        <dbReference type="ChEBI" id="CHEBI:30616"/>
    </ligand>
</feature>
<comment type="subunit">
    <text evidence="10">Interacts with small ribosomal subunit protein uS11. Not a structural component of 43S pre-ribosomes, but transiently interacts with them by binding to uS11.</text>
</comment>
<feature type="binding site" evidence="10">
    <location>
        <position position="116"/>
    </location>
    <ligand>
        <name>ATP</name>
        <dbReference type="ChEBI" id="CHEBI:30616"/>
    </ligand>
</feature>
<comment type="catalytic activity">
    <reaction evidence="10">
        <text>ATP + H2O = ADP + phosphate + H(+)</text>
        <dbReference type="Rhea" id="RHEA:13065"/>
        <dbReference type="ChEBI" id="CHEBI:15377"/>
        <dbReference type="ChEBI" id="CHEBI:15378"/>
        <dbReference type="ChEBI" id="CHEBI:30616"/>
        <dbReference type="ChEBI" id="CHEBI:43474"/>
        <dbReference type="ChEBI" id="CHEBI:456216"/>
    </reaction>
</comment>
<feature type="binding site" evidence="10">
    <location>
        <position position="24"/>
    </location>
    <ligand>
        <name>ATP</name>
        <dbReference type="ChEBI" id="CHEBI:30616"/>
    </ligand>
</feature>
<reference evidence="11" key="1">
    <citation type="submission" date="2021-01" db="EMBL/GenBank/DDBJ databases">
        <authorList>
            <consortium name="Genoscope - CEA"/>
            <person name="William W."/>
        </authorList>
    </citation>
    <scope>NUCLEOTIDE SEQUENCE</scope>
</reference>
<name>A0A8S1TQ90_PAROT</name>
<dbReference type="GO" id="GO:0006364">
    <property type="term" value="P:rRNA processing"/>
    <property type="evidence" value="ECO:0007669"/>
    <property type="project" value="UniProtKB-KW"/>
</dbReference>
<keyword evidence="2 10" id="KW-0963">Cytoplasm</keyword>
<dbReference type="GO" id="GO:0016887">
    <property type="term" value="F:ATP hydrolysis activity"/>
    <property type="evidence" value="ECO:0007669"/>
    <property type="project" value="UniProtKB-UniRule"/>
</dbReference>
<dbReference type="GO" id="GO:0004017">
    <property type="term" value="F:AMP kinase activity"/>
    <property type="evidence" value="ECO:0007669"/>
    <property type="project" value="UniProtKB-UniRule"/>
</dbReference>
<evidence type="ECO:0000256" key="3">
    <source>
        <dbReference type="ARBA" id="ARBA00022517"/>
    </source>
</evidence>
<dbReference type="Pfam" id="PF13238">
    <property type="entry name" value="AAA_18"/>
    <property type="match status" value="1"/>
</dbReference>
<keyword evidence="5 10" id="KW-0808">Transferase</keyword>
<evidence type="ECO:0000256" key="5">
    <source>
        <dbReference type="ARBA" id="ARBA00022679"/>
    </source>
</evidence>
<feature type="binding site" evidence="10">
    <location>
        <position position="22"/>
    </location>
    <ligand>
        <name>ATP</name>
        <dbReference type="ChEBI" id="CHEBI:30616"/>
    </ligand>
</feature>
<evidence type="ECO:0000313" key="12">
    <source>
        <dbReference type="Proteomes" id="UP000683925"/>
    </source>
</evidence>
<keyword evidence="3 10" id="KW-0690">Ribosome biogenesis</keyword>
<evidence type="ECO:0000256" key="6">
    <source>
        <dbReference type="ARBA" id="ARBA00022741"/>
    </source>
</evidence>
<dbReference type="EMBL" id="CAJJDP010000027">
    <property type="protein sequence ID" value="CAD8153186.1"/>
    <property type="molecule type" value="Genomic_DNA"/>
</dbReference>
<dbReference type="GO" id="GO:0042274">
    <property type="term" value="P:ribosomal small subunit biogenesis"/>
    <property type="evidence" value="ECO:0007669"/>
    <property type="project" value="UniProtKB-UniRule"/>
</dbReference>
<proteinExistence type="inferred from homology"/>
<dbReference type="FunFam" id="3.40.50.300:FF:000372">
    <property type="entry name" value="Adenylate kinase isoenzyme 6 homolog"/>
    <property type="match status" value="1"/>
</dbReference>
<evidence type="ECO:0000313" key="11">
    <source>
        <dbReference type="EMBL" id="CAD8153186.1"/>
    </source>
</evidence>
<evidence type="ECO:0000256" key="4">
    <source>
        <dbReference type="ARBA" id="ARBA00022552"/>
    </source>
</evidence>
<feature type="binding site" evidence="10">
    <location>
        <position position="19"/>
    </location>
    <ligand>
        <name>ATP</name>
        <dbReference type="ChEBI" id="CHEBI:30616"/>
    </ligand>
</feature>
<keyword evidence="8 10" id="KW-0067">ATP-binding</keyword>
<keyword evidence="9 10" id="KW-0539">Nucleus</keyword>
<dbReference type="AlphaFoldDB" id="A0A8S1TQ90"/>
<dbReference type="OMA" id="QCEIFGT"/>
<comment type="subcellular location">
    <subcellularLocation>
        <location evidence="10">Cytoplasm</location>
    </subcellularLocation>
    <subcellularLocation>
        <location evidence="10">Nucleus</location>
    </subcellularLocation>
</comment>
<feature type="region of interest" description="NMPbind" evidence="10">
    <location>
        <begin position="40"/>
        <end position="63"/>
    </location>
</feature>
<dbReference type="GO" id="GO:0005737">
    <property type="term" value="C:cytoplasm"/>
    <property type="evidence" value="ECO:0007669"/>
    <property type="project" value="UniProtKB-SubCell"/>
</dbReference>
<evidence type="ECO:0000256" key="9">
    <source>
        <dbReference type="ARBA" id="ARBA00023242"/>
    </source>
</evidence>
<evidence type="ECO:0000256" key="10">
    <source>
        <dbReference type="HAMAP-Rule" id="MF_03173"/>
    </source>
</evidence>
<gene>
    <name evidence="11" type="ORF">POCTA_138.1.T0270257</name>
</gene>
<dbReference type="InterPro" id="IPR020618">
    <property type="entry name" value="Adenyl_kinase_AK6"/>
</dbReference>
<evidence type="ECO:0000256" key="1">
    <source>
        <dbReference type="ARBA" id="ARBA00000582"/>
    </source>
</evidence>
<comment type="catalytic activity">
    <reaction evidence="1 10">
        <text>AMP + ATP = 2 ADP</text>
        <dbReference type="Rhea" id="RHEA:12973"/>
        <dbReference type="ChEBI" id="CHEBI:30616"/>
        <dbReference type="ChEBI" id="CHEBI:456215"/>
        <dbReference type="ChEBI" id="CHEBI:456216"/>
        <dbReference type="EC" id="2.7.4.3"/>
    </reaction>
</comment>
<dbReference type="EC" id="2.7.4.3" evidence="10"/>
<evidence type="ECO:0000256" key="8">
    <source>
        <dbReference type="ARBA" id="ARBA00022840"/>
    </source>
</evidence>
<protein>
    <recommendedName>
        <fullName evidence="10">Adenylate kinase isoenzyme 6 homolog</fullName>
        <shortName evidence="10">AK6</shortName>
        <ecNumber evidence="10">2.7.4.3</ecNumber>
    </recommendedName>
    <alternativeName>
        <fullName evidence="10">Dual activity adenylate kinase/ATPase</fullName>
        <shortName evidence="10">AK/ATPase</shortName>
    </alternativeName>
</protein>
<dbReference type="HAMAP" id="MF_00039">
    <property type="entry name" value="Adenylate_kinase_AK6"/>
    <property type="match status" value="1"/>
</dbReference>
<comment type="caution">
    <text evidence="11">The sequence shown here is derived from an EMBL/GenBank/DDBJ whole genome shotgun (WGS) entry which is preliminary data.</text>
</comment>
<evidence type="ECO:0000256" key="2">
    <source>
        <dbReference type="ARBA" id="ARBA00022490"/>
    </source>
</evidence>
<sequence>MEIENNRQKPNILVTGTPGVGKSTLGKLLSEHIEGLQYVDVGLLINQKKLYKEWNQEFNVPEFDQDMVCDELEDAMSAGGMIIDFHTSSFFPERWFDLVVLLRTNNTVLYDRLKARGYEDKKITENIECEILDVSKDEVESSYKQNIIMELNNEEVPQLEQNILQIIEYLKQWKQAQLQKQQQQQQIQ</sequence>
<dbReference type="OrthoDB" id="10251185at2759"/>
<feature type="binding site" evidence="10">
    <location>
        <position position="21"/>
    </location>
    <ligand>
        <name>ATP</name>
        <dbReference type="ChEBI" id="CHEBI:30616"/>
    </ligand>
</feature>
<accession>A0A8S1TQ90</accession>
<keyword evidence="6 10" id="KW-0547">Nucleotide-binding</keyword>
<comment type="caution">
    <text evidence="10">Lacks conserved residue(s) required for the propagation of feature annotation.</text>
</comment>
<keyword evidence="12" id="KW-1185">Reference proteome</keyword>
<comment type="similarity">
    <text evidence="10">Belongs to the adenylate kinase family. AK6 subfamily.</text>
</comment>
<dbReference type="PANTHER" id="PTHR12595:SF0">
    <property type="entry name" value="ADENYLATE KINASE ISOENZYME 6"/>
    <property type="match status" value="1"/>
</dbReference>
<dbReference type="GO" id="GO:0005524">
    <property type="term" value="F:ATP binding"/>
    <property type="evidence" value="ECO:0007669"/>
    <property type="project" value="UniProtKB-KW"/>
</dbReference>